<dbReference type="EMBL" id="JACRTB010000002">
    <property type="protein sequence ID" value="MBC8575163.1"/>
    <property type="molecule type" value="Genomic_DNA"/>
</dbReference>
<dbReference type="Pfam" id="PF10592">
    <property type="entry name" value="AIPR"/>
    <property type="match status" value="1"/>
</dbReference>
<dbReference type="InterPro" id="IPR018891">
    <property type="entry name" value="AIPR_C"/>
</dbReference>
<evidence type="ECO:0000259" key="1">
    <source>
        <dbReference type="Pfam" id="PF10592"/>
    </source>
</evidence>
<dbReference type="RefSeq" id="WP_262398810.1">
    <property type="nucleotide sequence ID" value="NZ_JACRTB010000002.1"/>
</dbReference>
<gene>
    <name evidence="2" type="ORF">H8717_01895</name>
</gene>
<proteinExistence type="predicted"/>
<comment type="caution">
    <text evidence="2">The sequence shown here is derived from an EMBL/GenBank/DDBJ whole genome shotgun (WGS) entry which is preliminary data.</text>
</comment>
<protein>
    <submittedName>
        <fullName evidence="2">AIPR family protein</fullName>
    </submittedName>
</protein>
<evidence type="ECO:0000313" key="2">
    <source>
        <dbReference type="EMBL" id="MBC8575163.1"/>
    </source>
</evidence>
<reference evidence="2 3" key="1">
    <citation type="submission" date="2020-08" db="EMBL/GenBank/DDBJ databases">
        <title>Genome public.</title>
        <authorList>
            <person name="Liu C."/>
            <person name="Sun Q."/>
        </authorList>
    </citation>
    <scope>NUCLEOTIDE SEQUENCE [LARGE SCALE GENOMIC DNA]</scope>
    <source>
        <strain evidence="2 3">BX1</strain>
    </source>
</reference>
<organism evidence="2 3">
    <name type="scientific">Yanshouia hominis</name>
    <dbReference type="NCBI Taxonomy" id="2763673"/>
    <lineage>
        <taxon>Bacteria</taxon>
        <taxon>Bacillati</taxon>
        <taxon>Bacillota</taxon>
        <taxon>Clostridia</taxon>
        <taxon>Eubacteriales</taxon>
        <taxon>Oscillospiraceae</taxon>
        <taxon>Yanshouia</taxon>
    </lineage>
</organism>
<accession>A0ABR7NFH5</accession>
<feature type="domain" description="Abortive phage infection protein C-terminal" evidence="1">
    <location>
        <begin position="262"/>
        <end position="503"/>
    </location>
</feature>
<name>A0ABR7NFH5_9FIRM</name>
<dbReference type="Proteomes" id="UP000658131">
    <property type="component" value="Unassembled WGS sequence"/>
</dbReference>
<keyword evidence="3" id="KW-1185">Reference proteome</keyword>
<sequence>MKLNSNGQRILYELFRQEYQENAPHSEEAHYFELFASTQILKGKDLSDEEVEQGVLGSGNDGGCDSIYTFFNDCNMTEDLVGDLVASKGASIELIIIQAKRETSFSEDAIMKWKTVSQNLLEIGVDDSGYSSRYNEDVLDAFSLFRDLYVKLLRHTPKLSIRYCYATFADEVHPNVRAQADELIELVKKLFPSPKTSVTVEFWDANKLLLAAQTQAERQLSLTLSETPVNIGTHHDYVALVNLGKYFKFISDENGDLRKHIFESNVRDYQGHNSVNQDIQTTLDSDGPEDFWWLNNGITLLTDEAVLATSKELVLTDPAVVNGLQTSNEIFQYYKAHPGKVEGEMRNILVRIIVPESEESRDRIILATNNQTNIPKSSLRANDPIHWQIELFFKGRGLYYDRRKNYYKNQGKKSDEIVSVSFLAQCMISLLLQKPDYARARPSTLLTKDETYDALYSDTQNLDVFYNTAILGKKIEKRLKHSPDYTQAQKNDILFYVLFYSVAKHLNKVAIKSDDVKGLDISIFTDDYIDGIAQDVLSRYVSLGGDGKTAKNPALTELLKSSIITP</sequence>
<evidence type="ECO:0000313" key="3">
    <source>
        <dbReference type="Proteomes" id="UP000658131"/>
    </source>
</evidence>